<gene>
    <name evidence="1" type="ORF">KK1_003216</name>
</gene>
<reference evidence="1 2" key="1">
    <citation type="journal article" date="2012" name="Nat. Biotechnol.">
        <title>Draft genome sequence of pigeonpea (Cajanus cajan), an orphan legume crop of resource-poor farmers.</title>
        <authorList>
            <person name="Varshney R.K."/>
            <person name="Chen W."/>
            <person name="Li Y."/>
            <person name="Bharti A.K."/>
            <person name="Saxena R.K."/>
            <person name="Schlueter J.A."/>
            <person name="Donoghue M.T."/>
            <person name="Azam S."/>
            <person name="Fan G."/>
            <person name="Whaley A.M."/>
            <person name="Farmer A.D."/>
            <person name="Sheridan J."/>
            <person name="Iwata A."/>
            <person name="Tuteja R."/>
            <person name="Penmetsa R.V."/>
            <person name="Wu W."/>
            <person name="Upadhyaya H.D."/>
            <person name="Yang S.P."/>
            <person name="Shah T."/>
            <person name="Saxena K.B."/>
            <person name="Michael T."/>
            <person name="McCombie W.R."/>
            <person name="Yang B."/>
            <person name="Zhang G."/>
            <person name="Yang H."/>
            <person name="Wang J."/>
            <person name="Spillane C."/>
            <person name="Cook D.R."/>
            <person name="May G.D."/>
            <person name="Xu X."/>
            <person name="Jackson S.A."/>
        </authorList>
    </citation>
    <scope>NUCLEOTIDE SEQUENCE [LARGE SCALE GENOMIC DNA]</scope>
    <source>
        <strain evidence="2">cv. Asha</strain>
    </source>
</reference>
<dbReference type="EMBL" id="CM003613">
    <property type="protein sequence ID" value="KYP56965.1"/>
    <property type="molecule type" value="Genomic_DNA"/>
</dbReference>
<organism evidence="1 2">
    <name type="scientific">Cajanus cajan</name>
    <name type="common">Pigeon pea</name>
    <name type="synonym">Cajanus indicus</name>
    <dbReference type="NCBI Taxonomy" id="3821"/>
    <lineage>
        <taxon>Eukaryota</taxon>
        <taxon>Viridiplantae</taxon>
        <taxon>Streptophyta</taxon>
        <taxon>Embryophyta</taxon>
        <taxon>Tracheophyta</taxon>
        <taxon>Spermatophyta</taxon>
        <taxon>Magnoliopsida</taxon>
        <taxon>eudicotyledons</taxon>
        <taxon>Gunneridae</taxon>
        <taxon>Pentapetalae</taxon>
        <taxon>rosids</taxon>
        <taxon>fabids</taxon>
        <taxon>Fabales</taxon>
        <taxon>Fabaceae</taxon>
        <taxon>Papilionoideae</taxon>
        <taxon>50 kb inversion clade</taxon>
        <taxon>NPAAA clade</taxon>
        <taxon>indigoferoid/millettioid clade</taxon>
        <taxon>Phaseoleae</taxon>
        <taxon>Cajanus</taxon>
    </lineage>
</organism>
<sequence length="115" mass="13036">AVCDYGSLKSLGPDGFNFKFQKVLWDTVKGIYIIKFIVREFHANGKLPRCCNSTFIFLISKKDNSQHLGDYRLILLVGYMYKILPKILADKLKVLPSVIDDRQSTSLEGGVSYTI</sequence>
<feature type="non-terminal residue" evidence="1">
    <location>
        <position position="1"/>
    </location>
</feature>
<name>A0A151SQA5_CAJCA</name>
<dbReference type="Proteomes" id="UP000075243">
    <property type="component" value="Chromosome 11"/>
</dbReference>
<dbReference type="AlphaFoldDB" id="A0A151SQA5"/>
<proteinExistence type="predicted"/>
<evidence type="ECO:0000313" key="2">
    <source>
        <dbReference type="Proteomes" id="UP000075243"/>
    </source>
</evidence>
<protein>
    <submittedName>
        <fullName evidence="1">Uncharacterized protein</fullName>
    </submittedName>
</protein>
<dbReference type="Gramene" id="C.cajan_03144.t">
    <property type="protein sequence ID" value="C.cajan_03144.t"/>
    <property type="gene ID" value="C.cajan_03144"/>
</dbReference>
<evidence type="ECO:0000313" key="1">
    <source>
        <dbReference type="EMBL" id="KYP56965.1"/>
    </source>
</evidence>
<accession>A0A151SQA5</accession>
<dbReference type="STRING" id="3821.A0A151SQA5"/>
<keyword evidence="2" id="KW-1185">Reference proteome</keyword>